<protein>
    <submittedName>
        <fullName evidence="1">Uncharacterized protein</fullName>
    </submittedName>
</protein>
<organism evidence="1">
    <name type="scientific">hydrothermal vent metagenome</name>
    <dbReference type="NCBI Taxonomy" id="652676"/>
    <lineage>
        <taxon>unclassified sequences</taxon>
        <taxon>metagenomes</taxon>
        <taxon>ecological metagenomes</taxon>
    </lineage>
</organism>
<dbReference type="AlphaFoldDB" id="A0A1W1E4T9"/>
<gene>
    <name evidence="1" type="ORF">MNB_SUP05-SYMBIONT-7-11</name>
</gene>
<reference evidence="1" key="1">
    <citation type="submission" date="2016-10" db="EMBL/GenBank/DDBJ databases">
        <authorList>
            <person name="de Groot N.N."/>
        </authorList>
    </citation>
    <scope>NUCLEOTIDE SEQUENCE</scope>
</reference>
<dbReference type="EMBL" id="FPIA01000108">
    <property type="protein sequence ID" value="SFV88975.1"/>
    <property type="molecule type" value="Genomic_DNA"/>
</dbReference>
<accession>A0A1W1E4T9</accession>
<proteinExistence type="predicted"/>
<sequence>MTAKHKQLLSEYSEKIHGNKIHAKAINQLHMHPPTKTRELRL</sequence>
<evidence type="ECO:0000313" key="1">
    <source>
        <dbReference type="EMBL" id="SFV88975.1"/>
    </source>
</evidence>
<name>A0A1W1E4T9_9ZZZZ</name>